<sequence>MDRQNKGKCEGNPESPPRILFRNPSSAFKLVTQPRFRTPSSACSSLVIVDHSRKTGKKIEAAPHSKAGHPNSSSDAINHWAAATHHQTAATSSILSVSFPCLSGLGEELNNKFNKDSMVKEYKVDGVTYVDLTSSDEAIPLDDTDSENEVTSQIKTSHSELGSSNESKRHSNDVLQSRNGREWAQNSKIGILGLTYGPGENSIDEALKLLGSHWSIEGSLELITINTPPLEATKSLFPATLGAAKSLIQLHSSDLEHLRALRAYQAQQTAEGLRVKSKLDATEDELDDLVQLMHEITHNLQTVDHRQKVHEEENIRHHEDTRLIAELGFFMANNENNYVVRRIPLVVLSDSDIDPSEHSDHSDDNETMATNEHPSQNQVPEPRQARPFPLGRGGGRGVWRGGMRYTARKTTGLPHQRHLASRDSGPSTPVVEHGESSHGLNVADFVSRRTFDEWRTIHEQECNHVAHQAQELTDNWGELEETVLINDMGLAAVREEIQRGKKWVMAAAALTWVAMIEMKMPPKRRGRKPKTVQTEENAGNNDPPHNEIPLSTEDVIRIVADQLKTVFPNRQTGTNGSGSHQGPILVEGGTTGETSHKGCSYKSFVSCKPKDFHGTEGAIGILKWIEKMESVISISDCLDNQKVKYATCSFQNKALTWWNTQVQVRGREAVEAMTWEELKTLLVKEYCPKKEMQKLEEEFWNLKMVEAEHQAYTNRFHELSCLLPHMVPSEANKVDRYIWGLAPQIRGMVTSAEPTTLEKAILLAASLTDEMIRTGTLIKKQVGGKRKRMEF</sequence>
<feature type="region of interest" description="Disordered" evidence="1">
    <location>
        <begin position="138"/>
        <end position="179"/>
    </location>
</feature>
<name>A0A5N6NSV1_9ASTR</name>
<dbReference type="AlphaFoldDB" id="A0A5N6NSV1"/>
<proteinExistence type="predicted"/>
<protein>
    <recommendedName>
        <fullName evidence="2">Ty3 transposon capsid-like protein domain-containing protein</fullName>
    </recommendedName>
</protein>
<dbReference type="InterPro" id="IPR045358">
    <property type="entry name" value="Ty3_capsid"/>
</dbReference>
<organism evidence="3 4">
    <name type="scientific">Mikania micrantha</name>
    <name type="common">bitter vine</name>
    <dbReference type="NCBI Taxonomy" id="192012"/>
    <lineage>
        <taxon>Eukaryota</taxon>
        <taxon>Viridiplantae</taxon>
        <taxon>Streptophyta</taxon>
        <taxon>Embryophyta</taxon>
        <taxon>Tracheophyta</taxon>
        <taxon>Spermatophyta</taxon>
        <taxon>Magnoliopsida</taxon>
        <taxon>eudicotyledons</taxon>
        <taxon>Gunneridae</taxon>
        <taxon>Pentapetalae</taxon>
        <taxon>asterids</taxon>
        <taxon>campanulids</taxon>
        <taxon>Asterales</taxon>
        <taxon>Asteraceae</taxon>
        <taxon>Asteroideae</taxon>
        <taxon>Heliantheae alliance</taxon>
        <taxon>Eupatorieae</taxon>
        <taxon>Mikania</taxon>
    </lineage>
</organism>
<dbReference type="OrthoDB" id="2272416at2759"/>
<evidence type="ECO:0000259" key="2">
    <source>
        <dbReference type="Pfam" id="PF19259"/>
    </source>
</evidence>
<feature type="compositionally biased region" description="Acidic residues" evidence="1">
    <location>
        <begin position="139"/>
        <end position="148"/>
    </location>
</feature>
<feature type="compositionally biased region" description="Polar residues" evidence="1">
    <location>
        <begin position="149"/>
        <end position="165"/>
    </location>
</feature>
<dbReference type="Proteomes" id="UP000326396">
    <property type="component" value="Linkage Group LG17"/>
</dbReference>
<dbReference type="EMBL" id="SZYD01000009">
    <property type="protein sequence ID" value="KAD5317852.1"/>
    <property type="molecule type" value="Genomic_DNA"/>
</dbReference>
<feature type="domain" description="Ty3 transposon capsid-like protein" evidence="2">
    <location>
        <begin position="607"/>
        <end position="766"/>
    </location>
</feature>
<feature type="compositionally biased region" description="Polar residues" evidence="1">
    <location>
        <begin position="531"/>
        <end position="540"/>
    </location>
</feature>
<evidence type="ECO:0000256" key="1">
    <source>
        <dbReference type="SAM" id="MobiDB-lite"/>
    </source>
</evidence>
<accession>A0A5N6NSV1</accession>
<feature type="compositionally biased region" description="Gly residues" evidence="1">
    <location>
        <begin position="391"/>
        <end position="400"/>
    </location>
</feature>
<feature type="region of interest" description="Disordered" evidence="1">
    <location>
        <begin position="353"/>
        <end position="436"/>
    </location>
</feature>
<evidence type="ECO:0000313" key="3">
    <source>
        <dbReference type="EMBL" id="KAD5317852.1"/>
    </source>
</evidence>
<feature type="region of interest" description="Disordered" evidence="1">
    <location>
        <begin position="522"/>
        <end position="548"/>
    </location>
</feature>
<gene>
    <name evidence="3" type="ORF">E3N88_17798</name>
</gene>
<keyword evidence="4" id="KW-1185">Reference proteome</keyword>
<reference evidence="3 4" key="1">
    <citation type="submission" date="2019-05" db="EMBL/GenBank/DDBJ databases">
        <title>Mikania micrantha, genome provides insights into the molecular mechanism of rapid growth.</title>
        <authorList>
            <person name="Liu B."/>
        </authorList>
    </citation>
    <scope>NUCLEOTIDE SEQUENCE [LARGE SCALE GENOMIC DNA]</scope>
    <source>
        <strain evidence="3">NLD-2019</strain>
        <tissue evidence="3">Leaf</tissue>
    </source>
</reference>
<feature type="compositionally biased region" description="Basic and acidic residues" evidence="1">
    <location>
        <begin position="355"/>
        <end position="364"/>
    </location>
</feature>
<comment type="caution">
    <text evidence="3">The sequence shown here is derived from an EMBL/GenBank/DDBJ whole genome shotgun (WGS) entry which is preliminary data.</text>
</comment>
<feature type="compositionally biased region" description="Polar residues" evidence="1">
    <location>
        <begin position="367"/>
        <end position="379"/>
    </location>
</feature>
<dbReference type="Pfam" id="PF19259">
    <property type="entry name" value="Ty3_capsid"/>
    <property type="match status" value="1"/>
</dbReference>
<evidence type="ECO:0000313" key="4">
    <source>
        <dbReference type="Proteomes" id="UP000326396"/>
    </source>
</evidence>